<dbReference type="GO" id="GO:0061503">
    <property type="term" value="F:tRNA threonylcarbamoyladenosine dehydratase"/>
    <property type="evidence" value="ECO:0007669"/>
    <property type="project" value="TreeGrafter"/>
</dbReference>
<evidence type="ECO:0000313" key="2">
    <source>
        <dbReference type="EMBL" id="CCK80644.1"/>
    </source>
</evidence>
<proteinExistence type="predicted"/>
<organism evidence="2 3">
    <name type="scientific">Desulfobacula toluolica (strain DSM 7467 / Tol2)</name>
    <dbReference type="NCBI Taxonomy" id="651182"/>
    <lineage>
        <taxon>Bacteria</taxon>
        <taxon>Pseudomonadati</taxon>
        <taxon>Thermodesulfobacteriota</taxon>
        <taxon>Desulfobacteria</taxon>
        <taxon>Desulfobacterales</taxon>
        <taxon>Desulfobacteraceae</taxon>
        <taxon>Desulfobacula</taxon>
    </lineage>
</organism>
<keyword evidence="3" id="KW-1185">Reference proteome</keyword>
<feature type="domain" description="THIF-type NAD/FAD binding fold" evidence="1">
    <location>
        <begin position="15"/>
        <end position="238"/>
    </location>
</feature>
<protein>
    <submittedName>
        <fullName evidence="2">MoeB2: molybdopterin biosynthesis protein</fullName>
    </submittedName>
</protein>
<dbReference type="InterPro" id="IPR045886">
    <property type="entry name" value="ThiF/MoeB/HesA"/>
</dbReference>
<gene>
    <name evidence="2" type="primary">moeB2</name>
    <name evidence="2" type="ordered locus">TOL2_C24830</name>
</gene>
<dbReference type="OrthoDB" id="9804286at2"/>
<dbReference type="Pfam" id="PF00899">
    <property type="entry name" value="ThiF"/>
    <property type="match status" value="1"/>
</dbReference>
<sequence>MVSSNKVSSNIKGRYDRNFNTLTREEQTKLGNSKVVVIGLGGLGGGVCEMLARVGVGHLTLIDGDSFEVSNLNRQLLSEEHLIGIPKAEAAKARVNAVNSEVIVTHRVEYVDESNLYETIKESDVVMDCLDSIDTRFKLQDAAKKASVPIVSGAIAGVAGQITTIFPEDMGYELIYGKKSREQSKGVELRTGNMAYCALFVAALQSSECVKILLDRGDLLRNKLLIAELWTNTFEVMELV</sequence>
<dbReference type="GO" id="GO:0061504">
    <property type="term" value="P:cyclic threonylcarbamoyladenosine biosynthetic process"/>
    <property type="evidence" value="ECO:0007669"/>
    <property type="project" value="TreeGrafter"/>
</dbReference>
<dbReference type="PANTHER" id="PTHR43267:SF1">
    <property type="entry name" value="TRNA THREONYLCARBAMOYLADENOSINE DEHYDRATASE"/>
    <property type="match status" value="1"/>
</dbReference>
<dbReference type="AlphaFoldDB" id="K0N9L9"/>
<evidence type="ECO:0000259" key="1">
    <source>
        <dbReference type="Pfam" id="PF00899"/>
    </source>
</evidence>
<reference evidence="2 3" key="1">
    <citation type="journal article" date="2013" name="Environ. Microbiol.">
        <title>Complete genome, catabolic sub-proteomes and key-metabolites of Desulfobacula toluolica Tol2, a marine, aromatic compound-degrading, sulfate-reducing bacterium.</title>
        <authorList>
            <person name="Wohlbrand L."/>
            <person name="Jacob J.H."/>
            <person name="Kube M."/>
            <person name="Mussmann M."/>
            <person name="Jarling R."/>
            <person name="Beck A."/>
            <person name="Amann R."/>
            <person name="Wilkes H."/>
            <person name="Reinhardt R."/>
            <person name="Rabus R."/>
        </authorList>
    </citation>
    <scope>NUCLEOTIDE SEQUENCE [LARGE SCALE GENOMIC DNA]</scope>
    <source>
        <strain evidence="3">DSM 7467 / Tol2</strain>
    </source>
</reference>
<dbReference type="HOGENOM" id="CLU_013325_10_4_7"/>
<evidence type="ECO:0000313" key="3">
    <source>
        <dbReference type="Proteomes" id="UP000007347"/>
    </source>
</evidence>
<dbReference type="InterPro" id="IPR000594">
    <property type="entry name" value="ThiF_NAD_FAD-bd"/>
</dbReference>
<dbReference type="GO" id="GO:0008641">
    <property type="term" value="F:ubiquitin-like modifier activating enzyme activity"/>
    <property type="evidence" value="ECO:0007669"/>
    <property type="project" value="InterPro"/>
</dbReference>
<dbReference type="RefSeq" id="WP_014957950.1">
    <property type="nucleotide sequence ID" value="NC_018645.1"/>
</dbReference>
<dbReference type="Gene3D" id="3.40.50.720">
    <property type="entry name" value="NAD(P)-binding Rossmann-like Domain"/>
    <property type="match status" value="1"/>
</dbReference>
<dbReference type="EMBL" id="FO203503">
    <property type="protein sequence ID" value="CCK80644.1"/>
    <property type="molecule type" value="Genomic_DNA"/>
</dbReference>
<accession>K0N9L9</accession>
<name>K0N9L9_DESTT</name>
<dbReference type="InterPro" id="IPR035985">
    <property type="entry name" value="Ubiquitin-activating_enz"/>
</dbReference>
<dbReference type="STRING" id="651182.TOL2_C24830"/>
<dbReference type="SUPFAM" id="SSF69572">
    <property type="entry name" value="Activating enzymes of the ubiquitin-like proteins"/>
    <property type="match status" value="1"/>
</dbReference>
<dbReference type="PATRIC" id="fig|651182.5.peg.2929"/>
<dbReference type="KEGG" id="dto:TOL2_C24830"/>
<dbReference type="Proteomes" id="UP000007347">
    <property type="component" value="Chromosome"/>
</dbReference>
<dbReference type="CDD" id="cd00757">
    <property type="entry name" value="ThiF_MoeB_HesA_family"/>
    <property type="match status" value="1"/>
</dbReference>
<dbReference type="PANTHER" id="PTHR43267">
    <property type="entry name" value="TRNA THREONYLCARBAMOYLADENOSINE DEHYDRATASE"/>
    <property type="match status" value="1"/>
</dbReference>